<evidence type="ECO:0000313" key="3">
    <source>
        <dbReference type="EMBL" id="WMV51932.1"/>
    </source>
</evidence>
<accession>A0AAF0ZTN0</accession>
<feature type="compositionally biased region" description="Polar residues" evidence="1">
    <location>
        <begin position="33"/>
        <end position="44"/>
    </location>
</feature>
<dbReference type="PANTHER" id="PTHR34558:SF9">
    <property type="entry name" value="F3L24.15 PROTEIN"/>
    <property type="match status" value="1"/>
</dbReference>
<keyword evidence="2" id="KW-0472">Membrane</keyword>
<protein>
    <submittedName>
        <fullName evidence="3">Uncharacterized protein</fullName>
    </submittedName>
</protein>
<evidence type="ECO:0000313" key="4">
    <source>
        <dbReference type="Proteomes" id="UP001234989"/>
    </source>
</evidence>
<keyword evidence="4" id="KW-1185">Reference proteome</keyword>
<sequence length="120" mass="13043">MANIATNFTSSPAVSPLPSFRKLGKHKHELVKPSTSAAPSQGLSSDEEKEKKGNEVGSTVEQHYGIVEEEEIEIEKKHHHSVDKSICGGGVILGVLATIFLVAIVCYIRVTRRRHSTPIA</sequence>
<dbReference type="EMBL" id="CP133621">
    <property type="protein sequence ID" value="WMV51932.1"/>
    <property type="molecule type" value="Genomic_DNA"/>
</dbReference>
<keyword evidence="2" id="KW-0812">Transmembrane</keyword>
<dbReference type="PANTHER" id="PTHR34558">
    <property type="entry name" value="EXPRESSED PROTEIN"/>
    <property type="match status" value="1"/>
</dbReference>
<feature type="transmembrane region" description="Helical" evidence="2">
    <location>
        <begin position="86"/>
        <end position="110"/>
    </location>
</feature>
<keyword evidence="2" id="KW-1133">Transmembrane helix</keyword>
<gene>
    <name evidence="3" type="ORF">MTR67_045317</name>
</gene>
<dbReference type="AlphaFoldDB" id="A0AAF0ZTN0"/>
<evidence type="ECO:0000256" key="1">
    <source>
        <dbReference type="SAM" id="MobiDB-lite"/>
    </source>
</evidence>
<proteinExistence type="predicted"/>
<feature type="region of interest" description="Disordered" evidence="1">
    <location>
        <begin position="28"/>
        <end position="62"/>
    </location>
</feature>
<name>A0AAF0ZTN0_SOLVR</name>
<organism evidence="3 4">
    <name type="scientific">Solanum verrucosum</name>
    <dbReference type="NCBI Taxonomy" id="315347"/>
    <lineage>
        <taxon>Eukaryota</taxon>
        <taxon>Viridiplantae</taxon>
        <taxon>Streptophyta</taxon>
        <taxon>Embryophyta</taxon>
        <taxon>Tracheophyta</taxon>
        <taxon>Spermatophyta</taxon>
        <taxon>Magnoliopsida</taxon>
        <taxon>eudicotyledons</taxon>
        <taxon>Gunneridae</taxon>
        <taxon>Pentapetalae</taxon>
        <taxon>asterids</taxon>
        <taxon>lamiids</taxon>
        <taxon>Solanales</taxon>
        <taxon>Solanaceae</taxon>
        <taxon>Solanoideae</taxon>
        <taxon>Solaneae</taxon>
        <taxon>Solanum</taxon>
    </lineage>
</organism>
<evidence type="ECO:0000256" key="2">
    <source>
        <dbReference type="SAM" id="Phobius"/>
    </source>
</evidence>
<reference evidence="3" key="1">
    <citation type="submission" date="2023-08" db="EMBL/GenBank/DDBJ databases">
        <title>A de novo genome assembly of Solanum verrucosum Schlechtendal, a Mexican diploid species geographically isolated from the other diploid A-genome species in potato relatives.</title>
        <authorList>
            <person name="Hosaka K."/>
        </authorList>
    </citation>
    <scope>NUCLEOTIDE SEQUENCE</scope>
    <source>
        <tissue evidence="3">Young leaves</tissue>
    </source>
</reference>
<dbReference type="Proteomes" id="UP001234989">
    <property type="component" value="Chromosome 10"/>
</dbReference>